<dbReference type="InterPro" id="IPR051219">
    <property type="entry name" value="Heterochromatin_chromo-domain"/>
</dbReference>
<sequence length="300" mass="35121">MFSNIKIRILAANIYNPTPFKNITLCIDGHDAKIKYYDPLTTRKSLYSYKEGTSGIRTQIVTDSLGFILFISETEKCSDGNDSTMFLKMKLYNYIHLGDCLALDGGYTLFLEKFKESALKRGYKFTDKNFRYPIRKINNEKLTSNERYNNDVFGSYRSRIEDTFSVLSGKLQKFNNNRAALQITDMNIFINENIKELTQLQQQLLSLDTNESENMDVDDNIDYISSDDNELKHKKIKPKSKKSYEVELILDHRYNSKYKCHDYLVKWKGYGHKDNSWIIETNFNSKDIIDDYMKSINNIV</sequence>
<dbReference type="EMBL" id="JAEPRB010000691">
    <property type="protein sequence ID" value="KAG2213303.1"/>
    <property type="molecule type" value="Genomic_DNA"/>
</dbReference>
<keyword evidence="7" id="KW-1185">Reference proteome</keyword>
<dbReference type="Gene3D" id="2.40.50.40">
    <property type="match status" value="1"/>
</dbReference>
<dbReference type="InterPro" id="IPR023780">
    <property type="entry name" value="Chromo_domain"/>
</dbReference>
<dbReference type="InterPro" id="IPR027806">
    <property type="entry name" value="HARBI1_dom"/>
</dbReference>
<dbReference type="Pfam" id="PF00385">
    <property type="entry name" value="Chromo"/>
    <property type="match status" value="1"/>
</dbReference>
<protein>
    <recommendedName>
        <fullName evidence="5">Chromo domain-containing protein</fullName>
    </recommendedName>
</protein>
<keyword evidence="3" id="KW-0479">Metal-binding</keyword>
<comment type="subcellular location">
    <subcellularLocation>
        <location evidence="2">Nucleus</location>
    </subcellularLocation>
</comment>
<comment type="caution">
    <text evidence="6">The sequence shown here is derived from an EMBL/GenBank/DDBJ whole genome shotgun (WGS) entry which is preliminary data.</text>
</comment>
<dbReference type="Pfam" id="PF13359">
    <property type="entry name" value="DDE_Tnp_4"/>
    <property type="match status" value="1"/>
</dbReference>
<evidence type="ECO:0000256" key="3">
    <source>
        <dbReference type="ARBA" id="ARBA00022723"/>
    </source>
</evidence>
<dbReference type="GO" id="GO:0046872">
    <property type="term" value="F:metal ion binding"/>
    <property type="evidence" value="ECO:0007669"/>
    <property type="project" value="UniProtKB-KW"/>
</dbReference>
<evidence type="ECO:0000256" key="4">
    <source>
        <dbReference type="ARBA" id="ARBA00023242"/>
    </source>
</evidence>
<dbReference type="InterPro" id="IPR000953">
    <property type="entry name" value="Chromo/chromo_shadow_dom"/>
</dbReference>
<name>A0A8H7RML4_9FUNG</name>
<dbReference type="PANTHER" id="PTHR22812">
    <property type="entry name" value="CHROMOBOX PROTEIN"/>
    <property type="match status" value="1"/>
</dbReference>
<dbReference type="Proteomes" id="UP000646827">
    <property type="component" value="Unassembled WGS sequence"/>
</dbReference>
<dbReference type="SMART" id="SM00298">
    <property type="entry name" value="CHROMO"/>
    <property type="match status" value="1"/>
</dbReference>
<comment type="cofactor">
    <cofactor evidence="1">
        <name>a divalent metal cation</name>
        <dbReference type="ChEBI" id="CHEBI:60240"/>
    </cofactor>
</comment>
<gene>
    <name evidence="6" type="ORF">INT45_013461</name>
</gene>
<proteinExistence type="predicted"/>
<evidence type="ECO:0000256" key="2">
    <source>
        <dbReference type="ARBA" id="ARBA00004123"/>
    </source>
</evidence>
<dbReference type="SUPFAM" id="SSF54160">
    <property type="entry name" value="Chromo domain-like"/>
    <property type="match status" value="1"/>
</dbReference>
<dbReference type="InterPro" id="IPR016197">
    <property type="entry name" value="Chromo-like_dom_sf"/>
</dbReference>
<feature type="domain" description="Chromo" evidence="5">
    <location>
        <begin position="244"/>
        <end position="300"/>
    </location>
</feature>
<evidence type="ECO:0000256" key="1">
    <source>
        <dbReference type="ARBA" id="ARBA00001968"/>
    </source>
</evidence>
<dbReference type="GO" id="GO:0005634">
    <property type="term" value="C:nucleus"/>
    <property type="evidence" value="ECO:0007669"/>
    <property type="project" value="UniProtKB-SubCell"/>
</dbReference>
<evidence type="ECO:0000259" key="5">
    <source>
        <dbReference type="PROSITE" id="PS50013"/>
    </source>
</evidence>
<accession>A0A8H7RML4</accession>
<keyword evidence="4" id="KW-0539">Nucleus</keyword>
<dbReference type="PROSITE" id="PS50013">
    <property type="entry name" value="CHROMO_2"/>
    <property type="match status" value="1"/>
</dbReference>
<reference evidence="6 7" key="1">
    <citation type="submission" date="2020-12" db="EMBL/GenBank/DDBJ databases">
        <title>Metabolic potential, ecology and presence of endohyphal bacteria is reflected in genomic diversity of Mucoromycotina.</title>
        <authorList>
            <person name="Muszewska A."/>
            <person name="Okrasinska A."/>
            <person name="Steczkiewicz K."/>
            <person name="Drgas O."/>
            <person name="Orlowska M."/>
            <person name="Perlinska-Lenart U."/>
            <person name="Aleksandrzak-Piekarczyk T."/>
            <person name="Szatraj K."/>
            <person name="Zielenkiewicz U."/>
            <person name="Pilsyk S."/>
            <person name="Malc E."/>
            <person name="Mieczkowski P."/>
            <person name="Kruszewska J.S."/>
            <person name="Biernat P."/>
            <person name="Pawlowska J."/>
        </authorList>
    </citation>
    <scope>NUCLEOTIDE SEQUENCE [LARGE SCALE GENOMIC DNA]</scope>
    <source>
        <strain evidence="6 7">CBS 142.35</strain>
    </source>
</reference>
<evidence type="ECO:0000313" key="7">
    <source>
        <dbReference type="Proteomes" id="UP000646827"/>
    </source>
</evidence>
<dbReference type="OrthoDB" id="2393881at2759"/>
<dbReference type="AlphaFoldDB" id="A0A8H7RML4"/>
<evidence type="ECO:0000313" key="6">
    <source>
        <dbReference type="EMBL" id="KAG2213303.1"/>
    </source>
</evidence>
<organism evidence="6 7">
    <name type="scientific">Circinella minor</name>
    <dbReference type="NCBI Taxonomy" id="1195481"/>
    <lineage>
        <taxon>Eukaryota</taxon>
        <taxon>Fungi</taxon>
        <taxon>Fungi incertae sedis</taxon>
        <taxon>Mucoromycota</taxon>
        <taxon>Mucoromycotina</taxon>
        <taxon>Mucoromycetes</taxon>
        <taxon>Mucorales</taxon>
        <taxon>Lichtheimiaceae</taxon>
        <taxon>Circinella</taxon>
    </lineage>
</organism>